<dbReference type="PROSITE" id="PS51257">
    <property type="entry name" value="PROKAR_LIPOPROTEIN"/>
    <property type="match status" value="1"/>
</dbReference>
<dbReference type="GO" id="GO:0006401">
    <property type="term" value="P:RNA catabolic process"/>
    <property type="evidence" value="ECO:0007669"/>
    <property type="project" value="UniProtKB-ARBA"/>
</dbReference>
<accession>A0AAE1MSF9</accession>
<feature type="chain" id="PRO_5041897985" evidence="8">
    <location>
        <begin position="24"/>
        <end position="266"/>
    </location>
</feature>
<dbReference type="Proteomes" id="UP001293593">
    <property type="component" value="Unassembled WGS sequence"/>
</dbReference>
<keyword evidence="10" id="KW-1185">Reference proteome</keyword>
<dbReference type="InterPro" id="IPR018188">
    <property type="entry name" value="RNase_T2_His_AS_1"/>
</dbReference>
<dbReference type="EMBL" id="JAWXYG010000005">
    <property type="protein sequence ID" value="KAK4272213.1"/>
    <property type="molecule type" value="Genomic_DNA"/>
</dbReference>
<evidence type="ECO:0000256" key="4">
    <source>
        <dbReference type="ARBA" id="ARBA00023157"/>
    </source>
</evidence>
<dbReference type="Pfam" id="PF00445">
    <property type="entry name" value="Ribonuclease_T2"/>
    <property type="match status" value="1"/>
</dbReference>
<keyword evidence="5" id="KW-0456">Lyase</keyword>
<comment type="caution">
    <text evidence="9">The sequence shown here is derived from an EMBL/GenBank/DDBJ whole genome shotgun (WGS) entry which is preliminary data.</text>
</comment>
<gene>
    <name evidence="9" type="ORF">QN277_020800</name>
</gene>
<dbReference type="Gene3D" id="3.90.730.10">
    <property type="entry name" value="Ribonuclease T2-like"/>
    <property type="match status" value="1"/>
</dbReference>
<dbReference type="PANTHER" id="PTHR11240:SF22">
    <property type="entry name" value="RIBONUCLEASE T2"/>
    <property type="match status" value="1"/>
</dbReference>
<keyword evidence="2" id="KW-0540">Nuclease</keyword>
<feature type="signal peptide" evidence="8">
    <location>
        <begin position="1"/>
        <end position="23"/>
    </location>
</feature>
<keyword evidence="4" id="KW-1015">Disulfide bond</keyword>
<dbReference type="PANTHER" id="PTHR11240">
    <property type="entry name" value="RIBONUCLEASE T2"/>
    <property type="match status" value="1"/>
</dbReference>
<evidence type="ECO:0000313" key="10">
    <source>
        <dbReference type="Proteomes" id="UP001293593"/>
    </source>
</evidence>
<evidence type="ECO:0000313" key="9">
    <source>
        <dbReference type="EMBL" id="KAK4272213.1"/>
    </source>
</evidence>
<reference evidence="9" key="1">
    <citation type="submission" date="2023-10" db="EMBL/GenBank/DDBJ databases">
        <title>Chromosome-level genome of the transformable northern wattle, Acacia crassicarpa.</title>
        <authorList>
            <person name="Massaro I."/>
            <person name="Sinha N.R."/>
            <person name="Poethig S."/>
            <person name="Leichty A.R."/>
        </authorList>
    </citation>
    <scope>NUCLEOTIDE SEQUENCE</scope>
    <source>
        <strain evidence="9">Acra3RX</strain>
        <tissue evidence="9">Leaf</tissue>
    </source>
</reference>
<feature type="active site" evidence="6">
    <location>
        <position position="73"/>
    </location>
</feature>
<dbReference type="InterPro" id="IPR033697">
    <property type="entry name" value="Ribonuclease_T2_eukaryotic"/>
</dbReference>
<evidence type="ECO:0000256" key="5">
    <source>
        <dbReference type="ARBA" id="ARBA00023239"/>
    </source>
</evidence>
<name>A0AAE1MSF9_9FABA</name>
<comment type="similarity">
    <text evidence="1 7">Belongs to the RNase T2 family.</text>
</comment>
<dbReference type="PROSITE" id="PS00530">
    <property type="entry name" value="RNASE_T2_1"/>
    <property type="match status" value="1"/>
</dbReference>
<keyword evidence="3" id="KW-0378">Hydrolase</keyword>
<dbReference type="InterPro" id="IPR001568">
    <property type="entry name" value="RNase_T2-like"/>
</dbReference>
<organism evidence="9 10">
    <name type="scientific">Acacia crassicarpa</name>
    <name type="common">northern wattle</name>
    <dbReference type="NCBI Taxonomy" id="499986"/>
    <lineage>
        <taxon>Eukaryota</taxon>
        <taxon>Viridiplantae</taxon>
        <taxon>Streptophyta</taxon>
        <taxon>Embryophyta</taxon>
        <taxon>Tracheophyta</taxon>
        <taxon>Spermatophyta</taxon>
        <taxon>Magnoliopsida</taxon>
        <taxon>eudicotyledons</taxon>
        <taxon>Gunneridae</taxon>
        <taxon>Pentapetalae</taxon>
        <taxon>rosids</taxon>
        <taxon>fabids</taxon>
        <taxon>Fabales</taxon>
        <taxon>Fabaceae</taxon>
        <taxon>Caesalpinioideae</taxon>
        <taxon>mimosoid clade</taxon>
        <taxon>Acacieae</taxon>
        <taxon>Acacia</taxon>
    </lineage>
</organism>
<dbReference type="CDD" id="cd01061">
    <property type="entry name" value="RNase_T2_euk"/>
    <property type="match status" value="1"/>
</dbReference>
<keyword evidence="8" id="KW-0732">Signal</keyword>
<feature type="active site" evidence="6">
    <location>
        <position position="131"/>
    </location>
</feature>
<dbReference type="InterPro" id="IPR036430">
    <property type="entry name" value="RNase_T2-like_sf"/>
</dbReference>
<dbReference type="PROSITE" id="PS00531">
    <property type="entry name" value="RNASE_T2_2"/>
    <property type="match status" value="1"/>
</dbReference>
<dbReference type="GO" id="GO:0033897">
    <property type="term" value="F:ribonuclease T2 activity"/>
    <property type="evidence" value="ECO:0007669"/>
    <property type="project" value="InterPro"/>
</dbReference>
<keyword evidence="3" id="KW-0255">Endonuclease</keyword>
<dbReference type="InterPro" id="IPR033130">
    <property type="entry name" value="RNase_T2_His_AS_2"/>
</dbReference>
<evidence type="ECO:0000256" key="3">
    <source>
        <dbReference type="ARBA" id="ARBA00022759"/>
    </source>
</evidence>
<evidence type="ECO:0000256" key="7">
    <source>
        <dbReference type="RuleBase" id="RU004328"/>
    </source>
</evidence>
<sequence length="266" mass="29784">MKVMKQLVFVVVILVALSASCWGGDTTDEDALGKKAKPQPGFNYFLLALTWPNQFCLSKPCKPSVPKQSFTIHGLWPQYTPSKYPSQCQTNIVLSDDDLVNLKDNYELLEYWPDLKNGGDFNASKSFWKYEWNKHGTCSSNKFTPLQYFQKSIDLAKKYSDKIYNALINKGVIPNGTQYRNLDILNAVTEGIGFVPTTGVTDQGRALSEIRLCVKDDAVTLFDCDKLTFAAPPSPSPSPSTSESQYPSSRSTRWWVSSVLEAVHNI</sequence>
<protein>
    <submittedName>
        <fullName evidence="9">Uncharacterized protein</fullName>
    </submittedName>
</protein>
<feature type="active site" evidence="6">
    <location>
        <position position="135"/>
    </location>
</feature>
<dbReference type="AlphaFoldDB" id="A0AAE1MSF9"/>
<dbReference type="SUPFAM" id="SSF55895">
    <property type="entry name" value="Ribonuclease Rh-like"/>
    <property type="match status" value="1"/>
</dbReference>
<proteinExistence type="inferred from homology"/>
<evidence type="ECO:0000256" key="6">
    <source>
        <dbReference type="PIRSR" id="PIRSR633697-1"/>
    </source>
</evidence>
<evidence type="ECO:0000256" key="2">
    <source>
        <dbReference type="ARBA" id="ARBA00022722"/>
    </source>
</evidence>
<dbReference type="GO" id="GO:0003723">
    <property type="term" value="F:RNA binding"/>
    <property type="evidence" value="ECO:0007669"/>
    <property type="project" value="InterPro"/>
</dbReference>
<evidence type="ECO:0000256" key="1">
    <source>
        <dbReference type="ARBA" id="ARBA00007469"/>
    </source>
</evidence>
<evidence type="ECO:0000256" key="8">
    <source>
        <dbReference type="SAM" id="SignalP"/>
    </source>
</evidence>